<evidence type="ECO:0000313" key="4">
    <source>
        <dbReference type="Proteomes" id="UP000321816"/>
    </source>
</evidence>
<keyword evidence="2" id="KW-0472">Membrane</keyword>
<proteinExistence type="predicted"/>
<evidence type="ECO:0000313" key="3">
    <source>
        <dbReference type="EMBL" id="WWD78959.1"/>
    </source>
</evidence>
<protein>
    <submittedName>
        <fullName evidence="3">Uncharacterized protein</fullName>
    </submittedName>
</protein>
<keyword evidence="4" id="KW-1185">Reference proteome</keyword>
<organism evidence="3 4">
    <name type="scientific">Alkalicoccus halolimnae</name>
    <dbReference type="NCBI Taxonomy" id="1667239"/>
    <lineage>
        <taxon>Bacteria</taxon>
        <taxon>Bacillati</taxon>
        <taxon>Bacillota</taxon>
        <taxon>Bacilli</taxon>
        <taxon>Bacillales</taxon>
        <taxon>Bacillaceae</taxon>
        <taxon>Alkalicoccus</taxon>
    </lineage>
</organism>
<sequence>MPSDYGEVDTGDYTLKMEGAAAEEPFSVVETFTIEDEEAEEAEENNPDPEEPEEADLPLWTWILIETVFLLLAFFIGRKSSKKPE</sequence>
<dbReference type="Proteomes" id="UP000321816">
    <property type="component" value="Chromosome"/>
</dbReference>
<feature type="transmembrane region" description="Helical" evidence="2">
    <location>
        <begin position="59"/>
        <end position="77"/>
    </location>
</feature>
<dbReference type="AlphaFoldDB" id="A0A5C7FAQ7"/>
<dbReference type="RefSeq" id="WP_147804713.1">
    <property type="nucleotide sequence ID" value="NZ_CP144914.1"/>
</dbReference>
<gene>
    <name evidence="3" type="ORF">FTX54_011050</name>
</gene>
<keyword evidence="2" id="KW-1133">Transmembrane helix</keyword>
<accession>A0A5C7FAQ7</accession>
<dbReference type="KEGG" id="ahal:FTX54_011050"/>
<evidence type="ECO:0000256" key="1">
    <source>
        <dbReference type="SAM" id="MobiDB-lite"/>
    </source>
</evidence>
<keyword evidence="2" id="KW-0812">Transmembrane</keyword>
<evidence type="ECO:0000256" key="2">
    <source>
        <dbReference type="SAM" id="Phobius"/>
    </source>
</evidence>
<reference evidence="3 4" key="1">
    <citation type="submission" date="2024-01" db="EMBL/GenBank/DDBJ databases">
        <title>Complete Genome Sequence of Alkalicoccus halolimnae BZ-SZ-XJ29T, a Moderately Halophilic Bacterium Isolated from a Salt Lake.</title>
        <authorList>
            <person name="Zhao B."/>
        </authorList>
    </citation>
    <scope>NUCLEOTIDE SEQUENCE [LARGE SCALE GENOMIC DNA]</scope>
    <source>
        <strain evidence="3 4">BZ-SZ-XJ29</strain>
    </source>
</reference>
<name>A0A5C7FAQ7_9BACI</name>
<dbReference type="EMBL" id="CP144914">
    <property type="protein sequence ID" value="WWD78959.1"/>
    <property type="molecule type" value="Genomic_DNA"/>
</dbReference>
<feature type="region of interest" description="Disordered" evidence="1">
    <location>
        <begin position="36"/>
        <end position="55"/>
    </location>
</feature>